<sequence>DGPVAGPARDVDLSSPWDVVWWRDGVVVAMAGNHTLGFFDPLGQKVSRFAGTTVEGLYDAPAEEAFFAQPSGLAADGDRLWLVDSETSALRWIDSDLTVHTAVGQGLFDFGHVDGDAEKALLQHPLGVAVLPDGSVAIADTYNGAVRRYEPGTKQVSTLATGIAEPSGIAVVDGKIAVVASAAVSALVLGSRVHRRRTG</sequence>
<dbReference type="PANTHER" id="PTHR46388">
    <property type="entry name" value="NHL REPEAT-CONTAINING PROTEIN 2"/>
    <property type="match status" value="1"/>
</dbReference>
<accession>A0ABW3MGC4</accession>
<dbReference type="EMBL" id="JBHTIS010001744">
    <property type="protein sequence ID" value="MFD1048695.1"/>
    <property type="molecule type" value="Genomic_DNA"/>
</dbReference>
<feature type="non-terminal residue" evidence="2">
    <location>
        <position position="1"/>
    </location>
</feature>
<gene>
    <name evidence="2" type="ORF">ACFQ1S_25775</name>
</gene>
<dbReference type="InterPro" id="IPR011042">
    <property type="entry name" value="6-blade_b-propeller_TolB-like"/>
</dbReference>
<name>A0ABW3MGC4_9PSEU</name>
<dbReference type="InterPro" id="IPR001258">
    <property type="entry name" value="NHL_repeat"/>
</dbReference>
<comment type="caution">
    <text evidence="2">The sequence shown here is derived from an EMBL/GenBank/DDBJ whole genome shotgun (WGS) entry which is preliminary data.</text>
</comment>
<dbReference type="Gene3D" id="2.120.10.30">
    <property type="entry name" value="TolB, C-terminal domain"/>
    <property type="match status" value="1"/>
</dbReference>
<dbReference type="Pfam" id="PF01436">
    <property type="entry name" value="NHL"/>
    <property type="match status" value="1"/>
</dbReference>
<dbReference type="SUPFAM" id="SSF63829">
    <property type="entry name" value="Calcium-dependent phosphotriesterase"/>
    <property type="match status" value="1"/>
</dbReference>
<evidence type="ECO:0000256" key="1">
    <source>
        <dbReference type="ARBA" id="ARBA00022737"/>
    </source>
</evidence>
<reference evidence="3" key="1">
    <citation type="journal article" date="2019" name="Int. J. Syst. Evol. Microbiol.">
        <title>The Global Catalogue of Microorganisms (GCM) 10K type strain sequencing project: providing services to taxonomists for standard genome sequencing and annotation.</title>
        <authorList>
            <consortium name="The Broad Institute Genomics Platform"/>
            <consortium name="The Broad Institute Genome Sequencing Center for Infectious Disease"/>
            <person name="Wu L."/>
            <person name="Ma J."/>
        </authorList>
    </citation>
    <scope>NUCLEOTIDE SEQUENCE [LARGE SCALE GENOMIC DNA]</scope>
    <source>
        <strain evidence="3">JCM 31486</strain>
    </source>
</reference>
<dbReference type="PANTHER" id="PTHR46388:SF2">
    <property type="entry name" value="NHL REPEAT-CONTAINING PROTEIN 2"/>
    <property type="match status" value="1"/>
</dbReference>
<evidence type="ECO:0000313" key="3">
    <source>
        <dbReference type="Proteomes" id="UP001597045"/>
    </source>
</evidence>
<keyword evidence="3" id="KW-1185">Reference proteome</keyword>
<proteinExistence type="predicted"/>
<organism evidence="2 3">
    <name type="scientific">Kibdelosporangium lantanae</name>
    <dbReference type="NCBI Taxonomy" id="1497396"/>
    <lineage>
        <taxon>Bacteria</taxon>
        <taxon>Bacillati</taxon>
        <taxon>Actinomycetota</taxon>
        <taxon>Actinomycetes</taxon>
        <taxon>Pseudonocardiales</taxon>
        <taxon>Pseudonocardiaceae</taxon>
        <taxon>Kibdelosporangium</taxon>
    </lineage>
</organism>
<keyword evidence="1" id="KW-0677">Repeat</keyword>
<evidence type="ECO:0000313" key="2">
    <source>
        <dbReference type="EMBL" id="MFD1048695.1"/>
    </source>
</evidence>
<protein>
    <submittedName>
        <fullName evidence="2">Alkyl hydroperoxide reductase</fullName>
    </submittedName>
</protein>
<dbReference type="Proteomes" id="UP001597045">
    <property type="component" value="Unassembled WGS sequence"/>
</dbReference>